<dbReference type="Pfam" id="PF12922">
    <property type="entry name" value="Cnd1_N"/>
    <property type="match status" value="1"/>
</dbReference>
<keyword evidence="8" id="KW-0539">Nucleus</keyword>
<feature type="domain" description="Condensin complex subunit 1 N-terminal" evidence="14">
    <location>
        <begin position="78"/>
        <end position="243"/>
    </location>
</feature>
<sequence length="1417" mass="159015">MEDMPAFDLHETLSAWQHGTQNIDNEFDASQLDPDELNRRLDDISHILLTDPASLSTADAFDSLQSCLKYLESLEPSTIQRVGDVIVNGLERHAENVATDIEEANQANFDLDRTFLEMYTFLLYWLMMSAEKKAKSDASAKERANIGKPKKGRLGKSKLAQASDWDWPSQKLKALKVLFDIFSLELKRIWISSAERDAYINMVTKCTSLLLEDADNVKKGDLRAAIFDIWALAVINYNYSVGAQASVLLNLKSGEEHLAESMADFLELLARKHDTPTLAEDVLRDIGNMEFCEKDHSKIAKTFSKFLVRLADILPRQVLKQLVTLQVHLDSDSTSIRSAMIEVVGILIHNLLAVNNSEIAAGQLNTFYGIIQDRFKDSSAYVRVKVLQVLLKLTEPRVAGGTMTDIPVETRPAIVDLVIGRLYDKSSLVRKNAIKLLTKMMDTSPFVAFPKDDGKLNLTLFESRRNEIMQIITAKYPNEASAIADLFELSQHGAVAPAVNGGPSPSRNTDMNDMDLDSQVNLDKDHKRAQPERAPATNYEDDDMTAHSLAQFQKLLKYYTDAIKFCQQLMEAIPALCELLSSKIKSEAAEAMRFFVEAHGYSVEGANIGVRTMVHKIWDKDTDAESDKGIREDLIDAYERIHFKIVSLKTDRQNLENIVYNLIRLTEEMNLAELTSLEQLLSIMIVKERVQPEQAIIDCLWGIFGRRRTDATSARERRGAIMVLSMLAKARKDIIVDKTDVLLRVGLGDYGKEDMLLARFACVAFQMLGATERKKGTLSDAHKRLPMDNIIFQRIREMLLDAEASEHWFEFAEQGLNTIYLLSEHPDMVCGEIIKALTSRVLNVPTDVDDTADKMAADLTIAGRDDGFIMNGIQNSQSSSLPESRQVEEKMVYCDSLGLAKLCFMVGHAAIKQIVHLESIEVIWKRRKAAEDTAKTPGKRLAADELDNVTGSTEDEFTEAINYIREHELILGEESLLAAFAPIVVEICKQNSHFSSPLLQTHAVLALSKFMCVSSEFCDSNLQLLLTVLEKSKLPVVRLNTIIGIGDLTVCFNSLMDQNVGYLYKRLNDPDEAVKKNTLMVLTHLILNGMVKVKGQISEMAKCLEDENQRISDLAKLFFTELASKDNAVYNNLPDIISNLSQPAPAGVEEETFKSIMRFLFDFIKKDKQTENIVEKLVLRFKNADTDRQCRDIAFCLASLPFSSEKSIKKLVDGIPHYQDKLYEPTVWKHFQDILSKAKKAPRTDGKTILEEFERRLADLREKALEQQETVANAMATRAKHTKMMDGVPAPSDDMEEMPQDVLTEALAAMSFANGDSSPRDSSARGKTSKTAGKTRGRKAGPSRSKIASGRKRKPRSDDDDREEDVIQVETSDEENRPPPSARKDKYSSRSSTPKRTAGRTSSSRRVIAQELEDVPI</sequence>
<dbReference type="Pfam" id="PF12717">
    <property type="entry name" value="Cnd1"/>
    <property type="match status" value="1"/>
</dbReference>
<dbReference type="InterPro" id="IPR016024">
    <property type="entry name" value="ARM-type_fold"/>
</dbReference>
<dbReference type="InterPro" id="IPR026971">
    <property type="entry name" value="CND1/NCAPD3"/>
</dbReference>
<dbReference type="GO" id="GO:0042393">
    <property type="term" value="F:histone binding"/>
    <property type="evidence" value="ECO:0007669"/>
    <property type="project" value="TreeGrafter"/>
</dbReference>
<dbReference type="InterPro" id="IPR007673">
    <property type="entry name" value="Condensin_cplx_su1"/>
</dbReference>
<feature type="compositionally biased region" description="Polar residues" evidence="12">
    <location>
        <begin position="1389"/>
        <end position="1405"/>
    </location>
</feature>
<evidence type="ECO:0000259" key="14">
    <source>
        <dbReference type="Pfam" id="PF12922"/>
    </source>
</evidence>
<dbReference type="GO" id="GO:0051301">
    <property type="term" value="P:cell division"/>
    <property type="evidence" value="ECO:0007669"/>
    <property type="project" value="UniProtKB-KW"/>
</dbReference>
<keyword evidence="5 10" id="KW-0132">Cell division</keyword>
<evidence type="ECO:0000313" key="15">
    <source>
        <dbReference type="EMBL" id="TPX42544.1"/>
    </source>
</evidence>
<evidence type="ECO:0000256" key="3">
    <source>
        <dbReference type="ARBA" id="ARBA00009606"/>
    </source>
</evidence>
<evidence type="ECO:0000313" key="16">
    <source>
        <dbReference type="EMBL" id="TPX43862.1"/>
    </source>
</evidence>
<evidence type="ECO:0000256" key="9">
    <source>
        <dbReference type="ARBA" id="ARBA00023306"/>
    </source>
</evidence>
<feature type="compositionally biased region" description="Acidic residues" evidence="12">
    <location>
        <begin position="1358"/>
        <end position="1373"/>
    </location>
</feature>
<evidence type="ECO:0000256" key="6">
    <source>
        <dbReference type="ARBA" id="ARBA00022776"/>
    </source>
</evidence>
<feature type="region of interest" description="Disordered" evidence="12">
    <location>
        <begin position="497"/>
        <end position="516"/>
    </location>
</feature>
<dbReference type="InterPro" id="IPR011989">
    <property type="entry name" value="ARM-like"/>
</dbReference>
<dbReference type="GO" id="GO:0000796">
    <property type="term" value="C:condensin complex"/>
    <property type="evidence" value="ECO:0007669"/>
    <property type="project" value="TreeGrafter"/>
</dbReference>
<comment type="similarity">
    <text evidence="3 10">Belongs to the CND1 (condensin subunit 1) family.</text>
</comment>
<feature type="region of interest" description="Disordered" evidence="12">
    <location>
        <begin position="1313"/>
        <end position="1417"/>
    </location>
</feature>
<evidence type="ECO:0000256" key="2">
    <source>
        <dbReference type="ARBA" id="ARBA00004286"/>
    </source>
</evidence>
<evidence type="ECO:0000256" key="7">
    <source>
        <dbReference type="ARBA" id="ARBA00023067"/>
    </source>
</evidence>
<dbReference type="STRING" id="286115.A0A507CTP5"/>
<organism evidence="15 17">
    <name type="scientific">Synchytrium endobioticum</name>
    <dbReference type="NCBI Taxonomy" id="286115"/>
    <lineage>
        <taxon>Eukaryota</taxon>
        <taxon>Fungi</taxon>
        <taxon>Fungi incertae sedis</taxon>
        <taxon>Chytridiomycota</taxon>
        <taxon>Chytridiomycota incertae sedis</taxon>
        <taxon>Chytridiomycetes</taxon>
        <taxon>Synchytriales</taxon>
        <taxon>Synchytriaceae</taxon>
        <taxon>Synchytrium</taxon>
    </lineage>
</organism>
<feature type="compositionally biased region" description="Basic and acidic residues" evidence="12">
    <location>
        <begin position="1374"/>
        <end position="1388"/>
    </location>
</feature>
<evidence type="ECO:0000256" key="8">
    <source>
        <dbReference type="ARBA" id="ARBA00023242"/>
    </source>
</evidence>
<dbReference type="PANTHER" id="PTHR14222:SF2">
    <property type="entry name" value="CONDENSIN COMPLEX SUBUNIT 1"/>
    <property type="match status" value="1"/>
</dbReference>
<keyword evidence="9 10" id="KW-0131">Cell cycle</keyword>
<evidence type="ECO:0000313" key="17">
    <source>
        <dbReference type="Proteomes" id="UP000317494"/>
    </source>
</evidence>
<evidence type="ECO:0000256" key="1">
    <source>
        <dbReference type="ARBA" id="ARBA00004123"/>
    </source>
</evidence>
<dbReference type="InterPro" id="IPR032682">
    <property type="entry name" value="Cnd1_C"/>
</dbReference>
<keyword evidence="7 10" id="KW-0226">DNA condensation</keyword>
<dbReference type="VEuPathDB" id="FungiDB:SeMB42_g05088"/>
<dbReference type="OrthoDB" id="436262at2759"/>
<evidence type="ECO:0000256" key="10">
    <source>
        <dbReference type="PIRNR" id="PIRNR017127"/>
    </source>
</evidence>
<dbReference type="GO" id="GO:0000779">
    <property type="term" value="C:condensed chromosome, centromeric region"/>
    <property type="evidence" value="ECO:0007669"/>
    <property type="project" value="TreeGrafter"/>
</dbReference>
<dbReference type="EMBL" id="QEAM01000206">
    <property type="protein sequence ID" value="TPX43862.1"/>
    <property type="molecule type" value="Genomic_DNA"/>
</dbReference>
<dbReference type="Proteomes" id="UP000317494">
    <property type="component" value="Unassembled WGS sequence"/>
</dbReference>
<feature type="region of interest" description="Disordered" evidence="12">
    <location>
        <begin position="138"/>
        <end position="157"/>
    </location>
</feature>
<gene>
    <name evidence="16" type="ORF">SeLEV6574_g04830</name>
    <name evidence="15" type="ORF">SeMB42_g05088</name>
</gene>
<dbReference type="PIRSF" id="PIRSF017127">
    <property type="entry name" value="Condensin_D2"/>
    <property type="match status" value="1"/>
</dbReference>
<keyword evidence="6 10" id="KW-0498">Mitosis</keyword>
<dbReference type="InterPro" id="IPR024324">
    <property type="entry name" value="Condensin_cplx_su1_N"/>
</dbReference>
<protein>
    <recommendedName>
        <fullName evidence="10">Condensin complex subunit 1</fullName>
    </recommendedName>
</protein>
<reference evidence="17 18" key="1">
    <citation type="journal article" date="2019" name="Sci. Rep.">
        <title>Comparative genomics of chytrid fungi reveal insights into the obligate biotrophic and pathogenic lifestyle of Synchytrium endobioticum.</title>
        <authorList>
            <person name="van de Vossenberg B.T.L.H."/>
            <person name="Warris S."/>
            <person name="Nguyen H.D.T."/>
            <person name="van Gent-Pelzer M.P.E."/>
            <person name="Joly D.L."/>
            <person name="van de Geest H.C."/>
            <person name="Bonants P.J.M."/>
            <person name="Smith D.S."/>
            <person name="Levesque C.A."/>
            <person name="van der Lee T.A.J."/>
        </authorList>
    </citation>
    <scope>NUCLEOTIDE SEQUENCE [LARGE SCALE GENOMIC DNA]</scope>
    <source>
        <strain evidence="16 18">LEV6574</strain>
        <strain evidence="15 17">MB42</strain>
    </source>
</reference>
<evidence type="ECO:0000256" key="11">
    <source>
        <dbReference type="SAM" id="Coils"/>
    </source>
</evidence>
<evidence type="ECO:0000256" key="12">
    <source>
        <dbReference type="SAM" id="MobiDB-lite"/>
    </source>
</evidence>
<name>A0A507CTP5_9FUNG</name>
<dbReference type="Proteomes" id="UP000320475">
    <property type="component" value="Unassembled WGS sequence"/>
</dbReference>
<dbReference type="GO" id="GO:0007076">
    <property type="term" value="P:mitotic chromosome condensation"/>
    <property type="evidence" value="ECO:0007669"/>
    <property type="project" value="InterPro"/>
</dbReference>
<comment type="function">
    <text evidence="10">Regulatory subunit of the condensin complex, a complex required for conversion of interphase chromatin into mitotic-like condense chromosomes. The condensin complex probably introduces positive supercoils into relaxed DNA in the presence of type I topoisomerases and converts nicked DNA into positive knotted forms in the presence of type II topoisomerases.</text>
</comment>
<evidence type="ECO:0000259" key="13">
    <source>
        <dbReference type="Pfam" id="PF12717"/>
    </source>
</evidence>
<feature type="coiled-coil region" evidence="11">
    <location>
        <begin position="1243"/>
        <end position="1277"/>
    </location>
</feature>
<proteinExistence type="inferred from homology"/>
<comment type="caution">
    <text evidence="15">The sequence shown here is derived from an EMBL/GenBank/DDBJ whole genome shotgun (WGS) entry which is preliminary data.</text>
</comment>
<keyword evidence="11" id="KW-0175">Coiled coil</keyword>
<keyword evidence="17" id="KW-1185">Reference proteome</keyword>
<dbReference type="PANTHER" id="PTHR14222">
    <property type="entry name" value="CONDENSIN"/>
    <property type="match status" value="1"/>
</dbReference>
<dbReference type="GO" id="GO:0005634">
    <property type="term" value="C:nucleus"/>
    <property type="evidence" value="ECO:0007669"/>
    <property type="project" value="UniProtKB-SubCell"/>
</dbReference>
<comment type="subcellular location">
    <subcellularLocation>
        <location evidence="2">Chromosome</location>
    </subcellularLocation>
    <subcellularLocation>
        <location evidence="1">Nucleus</location>
    </subcellularLocation>
</comment>
<evidence type="ECO:0000256" key="4">
    <source>
        <dbReference type="ARBA" id="ARBA00022454"/>
    </source>
</evidence>
<keyword evidence="4" id="KW-0158">Chromosome</keyword>
<evidence type="ECO:0000313" key="18">
    <source>
        <dbReference type="Proteomes" id="UP000320475"/>
    </source>
</evidence>
<dbReference type="Gene3D" id="1.25.10.10">
    <property type="entry name" value="Leucine-rich Repeat Variant"/>
    <property type="match status" value="2"/>
</dbReference>
<accession>A0A507CTP5</accession>
<dbReference type="SUPFAM" id="SSF48371">
    <property type="entry name" value="ARM repeat"/>
    <property type="match status" value="1"/>
</dbReference>
<dbReference type="EMBL" id="QEAN01000229">
    <property type="protein sequence ID" value="TPX42544.1"/>
    <property type="molecule type" value="Genomic_DNA"/>
</dbReference>
<feature type="domain" description="Condensin complex subunit 1 C-terminal" evidence="13">
    <location>
        <begin position="1036"/>
        <end position="1197"/>
    </location>
</feature>
<dbReference type="GO" id="GO:0010032">
    <property type="term" value="P:meiotic chromosome condensation"/>
    <property type="evidence" value="ECO:0007669"/>
    <property type="project" value="TreeGrafter"/>
</dbReference>
<evidence type="ECO:0000256" key="5">
    <source>
        <dbReference type="ARBA" id="ARBA00022618"/>
    </source>
</evidence>